<evidence type="ECO:0000313" key="2">
    <source>
        <dbReference type="Proteomes" id="UP001589645"/>
    </source>
</evidence>
<organism evidence="1 2">
    <name type="scientific">Vibrio olivae</name>
    <dbReference type="NCBI Taxonomy" id="1243002"/>
    <lineage>
        <taxon>Bacteria</taxon>
        <taxon>Pseudomonadati</taxon>
        <taxon>Pseudomonadota</taxon>
        <taxon>Gammaproteobacteria</taxon>
        <taxon>Vibrionales</taxon>
        <taxon>Vibrionaceae</taxon>
        <taxon>Vibrio</taxon>
    </lineage>
</organism>
<reference evidence="1 2" key="1">
    <citation type="submission" date="2024-09" db="EMBL/GenBank/DDBJ databases">
        <authorList>
            <person name="Sun Q."/>
            <person name="Mori K."/>
        </authorList>
    </citation>
    <scope>NUCLEOTIDE SEQUENCE [LARGE SCALE GENOMIC DNA]</scope>
    <source>
        <strain evidence="1 2">CECT 8064</strain>
    </source>
</reference>
<proteinExistence type="predicted"/>
<dbReference type="Proteomes" id="UP001589645">
    <property type="component" value="Unassembled WGS sequence"/>
</dbReference>
<keyword evidence="2" id="KW-1185">Reference proteome</keyword>
<sequence length="212" mass="24589">MLLDLLIQSVNEFQADCMKLCEKHYPTIHNKGMSEHHLGLAFARRLARTLLEFGHQCEYTSIESALQPSDLPHHFRVSSDVGTVWILTGHLVSANATYRNKLLKSVAQWQSEYSYAIQPNDLLLLLTDHWISRSKQSRELLHWWTGHLPDEIDQYNAQGISLYESDSQLSTTLEQQFGLSPYYVKFTHPLKRSTNQQLVRKYLQLYSVIQLS</sequence>
<dbReference type="RefSeq" id="WP_390195417.1">
    <property type="nucleotide sequence ID" value="NZ_JBHMEP010000007.1"/>
</dbReference>
<accession>A0ABV5HSC9</accession>
<protein>
    <submittedName>
        <fullName evidence="1">Uncharacterized protein</fullName>
    </submittedName>
</protein>
<evidence type="ECO:0000313" key="1">
    <source>
        <dbReference type="EMBL" id="MFB9136855.1"/>
    </source>
</evidence>
<dbReference type="EMBL" id="JBHMEP010000007">
    <property type="protein sequence ID" value="MFB9136855.1"/>
    <property type="molecule type" value="Genomic_DNA"/>
</dbReference>
<comment type="caution">
    <text evidence="1">The sequence shown here is derived from an EMBL/GenBank/DDBJ whole genome shotgun (WGS) entry which is preliminary data.</text>
</comment>
<name>A0ABV5HSC9_9VIBR</name>
<gene>
    <name evidence="1" type="ORF">ACFFUV_17945</name>
</gene>